<sequence length="198" mass="23150">MSRIQQNKIRIKNHCCKYVLLIFQSFTILIFIINHVKGNISFSKDGTNSETNGLRRYSNEEITRIFDLANINRHRMRRSTDLRLISASAETGSSFPWKKRYYVTRWHRRRFVPSVNSREDGSLLTAVELSTVPRRLCGIKLTNRTRELCGECGPANMQRVELMDKKADKSVASRERLTQMCCEKRCTDEDIRSYCCRS</sequence>
<name>A0A6V7UTE6_MELEN</name>
<evidence type="ECO:0000313" key="8">
    <source>
        <dbReference type="EMBL" id="CAD2164441.1"/>
    </source>
</evidence>
<reference evidence="8 9" key="1">
    <citation type="submission" date="2020-08" db="EMBL/GenBank/DDBJ databases">
        <authorList>
            <person name="Koutsovoulos G."/>
            <person name="Danchin GJ E."/>
        </authorList>
    </citation>
    <scope>NUCLEOTIDE SEQUENCE [LARGE SCALE GENOMIC DNA]</scope>
</reference>
<dbReference type="InterPro" id="IPR036438">
    <property type="entry name" value="Insulin-like_sf"/>
</dbReference>
<evidence type="ECO:0000256" key="3">
    <source>
        <dbReference type="ARBA" id="ARBA00022525"/>
    </source>
</evidence>
<feature type="domain" description="Insulin-like" evidence="7">
    <location>
        <begin position="134"/>
        <end position="195"/>
    </location>
</feature>
<dbReference type="Gene3D" id="1.10.100.10">
    <property type="entry name" value="Insulin-like"/>
    <property type="match status" value="1"/>
</dbReference>
<evidence type="ECO:0000256" key="4">
    <source>
        <dbReference type="ARBA" id="ARBA00022729"/>
    </source>
</evidence>
<dbReference type="InterPro" id="IPR022353">
    <property type="entry name" value="Insulin_CS"/>
</dbReference>
<comment type="similarity">
    <text evidence="2">Belongs to the insulin family.</text>
</comment>
<protein>
    <recommendedName>
        <fullName evidence="7">Insulin-like domain-containing protein</fullName>
    </recommendedName>
</protein>
<dbReference type="PROSITE" id="PS00262">
    <property type="entry name" value="INSULIN"/>
    <property type="match status" value="1"/>
</dbReference>
<evidence type="ECO:0000256" key="1">
    <source>
        <dbReference type="ARBA" id="ARBA00004613"/>
    </source>
</evidence>
<evidence type="ECO:0000259" key="7">
    <source>
        <dbReference type="SMART" id="SM00078"/>
    </source>
</evidence>
<keyword evidence="6" id="KW-0812">Transmembrane</keyword>
<dbReference type="AlphaFoldDB" id="A0A6V7UTE6"/>
<evidence type="ECO:0000313" key="9">
    <source>
        <dbReference type="Proteomes" id="UP000580250"/>
    </source>
</evidence>
<dbReference type="SMART" id="SM00078">
    <property type="entry name" value="IlGF"/>
    <property type="match status" value="1"/>
</dbReference>
<keyword evidence="6" id="KW-1133">Transmembrane helix</keyword>
<feature type="transmembrane region" description="Helical" evidence="6">
    <location>
        <begin position="18"/>
        <end position="36"/>
    </location>
</feature>
<dbReference type="Proteomes" id="UP000580250">
    <property type="component" value="Unassembled WGS sequence"/>
</dbReference>
<evidence type="ECO:0000256" key="6">
    <source>
        <dbReference type="SAM" id="Phobius"/>
    </source>
</evidence>
<comment type="caution">
    <text evidence="8">The sequence shown here is derived from an EMBL/GenBank/DDBJ whole genome shotgun (WGS) entry which is preliminary data.</text>
</comment>
<dbReference type="Pfam" id="PF03488">
    <property type="entry name" value="Ins_beta"/>
    <property type="match status" value="1"/>
</dbReference>
<dbReference type="GO" id="GO:0005179">
    <property type="term" value="F:hormone activity"/>
    <property type="evidence" value="ECO:0007669"/>
    <property type="project" value="InterPro"/>
</dbReference>
<dbReference type="EMBL" id="CAJEWN010000103">
    <property type="protein sequence ID" value="CAD2164441.1"/>
    <property type="molecule type" value="Genomic_DNA"/>
</dbReference>
<evidence type="ECO:0000256" key="5">
    <source>
        <dbReference type="ARBA" id="ARBA00023157"/>
    </source>
</evidence>
<dbReference type="OrthoDB" id="5887914at2759"/>
<keyword evidence="4" id="KW-0732">Signal</keyword>
<dbReference type="SUPFAM" id="SSF56994">
    <property type="entry name" value="Insulin-like"/>
    <property type="match status" value="1"/>
</dbReference>
<gene>
    <name evidence="8" type="ORF">MENT_LOCUS16583</name>
</gene>
<keyword evidence="6" id="KW-0472">Membrane</keyword>
<keyword evidence="3" id="KW-0964">Secreted</keyword>
<dbReference type="InterPro" id="IPR003235">
    <property type="entry name" value="Nem_insulin-like_b-type"/>
</dbReference>
<keyword evidence="5" id="KW-1015">Disulfide bond</keyword>
<comment type="subcellular location">
    <subcellularLocation>
        <location evidence="1">Secreted</location>
    </subcellularLocation>
</comment>
<organism evidence="8 9">
    <name type="scientific">Meloidogyne enterolobii</name>
    <name type="common">Root-knot nematode worm</name>
    <name type="synonym">Meloidogyne mayaguensis</name>
    <dbReference type="NCBI Taxonomy" id="390850"/>
    <lineage>
        <taxon>Eukaryota</taxon>
        <taxon>Metazoa</taxon>
        <taxon>Ecdysozoa</taxon>
        <taxon>Nematoda</taxon>
        <taxon>Chromadorea</taxon>
        <taxon>Rhabditida</taxon>
        <taxon>Tylenchina</taxon>
        <taxon>Tylenchomorpha</taxon>
        <taxon>Tylenchoidea</taxon>
        <taxon>Meloidogynidae</taxon>
        <taxon>Meloidogyninae</taxon>
        <taxon>Meloidogyne</taxon>
    </lineage>
</organism>
<dbReference type="InterPro" id="IPR016179">
    <property type="entry name" value="Insulin-like"/>
</dbReference>
<dbReference type="GO" id="GO:0005576">
    <property type="term" value="C:extracellular region"/>
    <property type="evidence" value="ECO:0007669"/>
    <property type="project" value="UniProtKB-SubCell"/>
</dbReference>
<evidence type="ECO:0000256" key="2">
    <source>
        <dbReference type="ARBA" id="ARBA00009034"/>
    </source>
</evidence>
<proteinExistence type="inferred from homology"/>
<accession>A0A6V7UTE6</accession>